<evidence type="ECO:0000256" key="3">
    <source>
        <dbReference type="ARBA" id="ARBA00022617"/>
    </source>
</evidence>
<dbReference type="GO" id="GO:0046872">
    <property type="term" value="F:metal ion binding"/>
    <property type="evidence" value="ECO:0007669"/>
    <property type="project" value="UniProtKB-KW"/>
</dbReference>
<keyword evidence="4" id="KW-0479">Metal-binding</keyword>
<dbReference type="PRINTS" id="PR00397">
    <property type="entry name" value="SIROHAEM"/>
</dbReference>
<dbReference type="Pfam" id="PF01077">
    <property type="entry name" value="NIR_SIR"/>
    <property type="match status" value="2"/>
</dbReference>
<evidence type="ECO:0000259" key="8">
    <source>
        <dbReference type="Pfam" id="PF01077"/>
    </source>
</evidence>
<dbReference type="GO" id="GO:0051539">
    <property type="term" value="F:4 iron, 4 sulfur cluster binding"/>
    <property type="evidence" value="ECO:0007669"/>
    <property type="project" value="UniProtKB-KW"/>
</dbReference>
<dbReference type="InterPro" id="IPR051329">
    <property type="entry name" value="NIR_SIR_4Fe-4S"/>
</dbReference>
<evidence type="ECO:0000256" key="1">
    <source>
        <dbReference type="ARBA" id="ARBA00010429"/>
    </source>
</evidence>
<dbReference type="SUPFAM" id="SSF55124">
    <property type="entry name" value="Nitrite/Sulfite reductase N-terminal domain-like"/>
    <property type="match status" value="2"/>
</dbReference>
<keyword evidence="5" id="KW-0560">Oxidoreductase</keyword>
<organism evidence="10">
    <name type="scientific">uncultured Campylobacterales bacterium</name>
    <dbReference type="NCBI Taxonomy" id="352960"/>
    <lineage>
        <taxon>Bacteria</taxon>
        <taxon>Pseudomonadati</taxon>
        <taxon>Campylobacterota</taxon>
        <taxon>Epsilonproteobacteria</taxon>
        <taxon>Campylobacterales</taxon>
        <taxon>environmental samples</taxon>
    </lineage>
</organism>
<dbReference type="GO" id="GO:0020037">
    <property type="term" value="F:heme binding"/>
    <property type="evidence" value="ECO:0007669"/>
    <property type="project" value="InterPro"/>
</dbReference>
<dbReference type="InterPro" id="IPR006066">
    <property type="entry name" value="NO2/SO3_Rdtase_FeS/sirohaem_BS"/>
</dbReference>
<protein>
    <submittedName>
        <fullName evidence="10">Ferredoxin--nitrite reductase</fullName>
    </submittedName>
</protein>
<dbReference type="Gene3D" id="3.90.480.20">
    <property type="match status" value="1"/>
</dbReference>
<feature type="domain" description="Nitrite/Sulfite reductase ferredoxin-like" evidence="9">
    <location>
        <begin position="307"/>
        <end position="367"/>
    </location>
</feature>
<dbReference type="PROSITE" id="PS00365">
    <property type="entry name" value="NIR_SIR"/>
    <property type="match status" value="2"/>
</dbReference>
<accession>A0A6S6SFA1</accession>
<dbReference type="PANTHER" id="PTHR32439">
    <property type="entry name" value="FERREDOXIN--NITRITE REDUCTASE, CHLOROPLASTIC"/>
    <property type="match status" value="1"/>
</dbReference>
<evidence type="ECO:0000313" key="10">
    <source>
        <dbReference type="EMBL" id="CAA6804888.1"/>
    </source>
</evidence>
<proteinExistence type="inferred from homology"/>
<dbReference type="InterPro" id="IPR036136">
    <property type="entry name" value="Nit/Sulf_reduc_fer-like_dom_sf"/>
</dbReference>
<feature type="domain" description="Nitrite/sulphite reductase 4Fe-4S" evidence="8">
    <location>
        <begin position="382"/>
        <end position="498"/>
    </location>
</feature>
<name>A0A6S6SFA1_9BACT</name>
<keyword evidence="6" id="KW-0408">Iron</keyword>
<evidence type="ECO:0000256" key="4">
    <source>
        <dbReference type="ARBA" id="ARBA00022723"/>
    </source>
</evidence>
<keyword evidence="7" id="KW-0411">Iron-sulfur</keyword>
<sequence>MALSKVEQLKAERNPLRIIDDIYEEARGGKKIDEEHIGLLKWYGMYPHVKDDEKHFFMKRIKFNDNGLNLEQLKVMADITNKFCKGYSDFTTRQNIQLHYVQIKDLPEMFDLLESVNLTSYMASGDGPRPMVGCPISGIAEDDLYDVTPIFWEIDNYFKEHEDEYCNFPRKYKIGLSGCTKHCMGHEIQDVGFTAFKSEDGEVLFDLTIGGGLSKTRRVASRAKRYLRADQIKEVAIKCADIFRDMGNRENRNKARIRDMVANMGIEAYVEELEKRLGYSLDHGEKEPEITPYQKREHFGIHKASTKGESYIGVATRRGRVWGEDLEKIYQLLKKYDAKGIRLTTTQNFVVYGVKDEVAQSLADELTNIGFPYKPTIFEAKIQSCTGIEFCKFAVTETKDFADVMVDSLNTKFPELDENLSIAVSGCPNGCSHPHIADIGLIGTKVKDDEGNRVEGYQFWFGGHLEGEHKSRFSEKTKIKVPSNKVDEKIEEIINDYLSKKADFNNFSSYIQAQV</sequence>
<dbReference type="AlphaFoldDB" id="A0A6S6SFA1"/>
<dbReference type="SUPFAM" id="SSF56014">
    <property type="entry name" value="Nitrite and sulphite reductase 4Fe-4S domain-like"/>
    <property type="match status" value="2"/>
</dbReference>
<dbReference type="InterPro" id="IPR006067">
    <property type="entry name" value="NO2/SO3_Rdtase_4Fe4S_dom"/>
</dbReference>
<evidence type="ECO:0000256" key="5">
    <source>
        <dbReference type="ARBA" id="ARBA00023002"/>
    </source>
</evidence>
<evidence type="ECO:0000259" key="9">
    <source>
        <dbReference type="Pfam" id="PF03460"/>
    </source>
</evidence>
<evidence type="ECO:0000256" key="6">
    <source>
        <dbReference type="ARBA" id="ARBA00023004"/>
    </source>
</evidence>
<dbReference type="Gene3D" id="3.30.413.10">
    <property type="entry name" value="Sulfite Reductase Hemoprotein, domain 1"/>
    <property type="match status" value="2"/>
</dbReference>
<dbReference type="GO" id="GO:0016491">
    <property type="term" value="F:oxidoreductase activity"/>
    <property type="evidence" value="ECO:0007669"/>
    <property type="project" value="UniProtKB-KW"/>
</dbReference>
<gene>
    <name evidence="10" type="ORF">HELGO_WM33870</name>
</gene>
<dbReference type="EMBL" id="CACVAW010000016">
    <property type="protein sequence ID" value="CAA6804888.1"/>
    <property type="molecule type" value="Genomic_DNA"/>
</dbReference>
<dbReference type="Pfam" id="PF03460">
    <property type="entry name" value="NIR_SIR_ferr"/>
    <property type="match status" value="2"/>
</dbReference>
<comment type="similarity">
    <text evidence="1">Belongs to the nitrite and sulfite reductase 4Fe-4S domain family.</text>
</comment>
<reference evidence="10" key="1">
    <citation type="submission" date="2020-01" db="EMBL/GenBank/DDBJ databases">
        <authorList>
            <person name="Meier V. D."/>
            <person name="Meier V D."/>
        </authorList>
    </citation>
    <scope>NUCLEOTIDE SEQUENCE</scope>
    <source>
        <strain evidence="10">HLG_WM_MAG_12</strain>
    </source>
</reference>
<dbReference type="PANTHER" id="PTHR32439:SF0">
    <property type="entry name" value="FERREDOXIN--NITRITE REDUCTASE, CHLOROPLASTIC"/>
    <property type="match status" value="1"/>
</dbReference>
<evidence type="ECO:0000256" key="2">
    <source>
        <dbReference type="ARBA" id="ARBA00022485"/>
    </source>
</evidence>
<feature type="domain" description="Nitrite/Sulfite reductase ferredoxin-like" evidence="9">
    <location>
        <begin position="49"/>
        <end position="115"/>
    </location>
</feature>
<dbReference type="InterPro" id="IPR045854">
    <property type="entry name" value="NO2/SO3_Rdtase_4Fe4S_sf"/>
</dbReference>
<feature type="domain" description="Nitrite/sulphite reductase 4Fe-4S" evidence="8">
    <location>
        <begin position="124"/>
        <end position="278"/>
    </location>
</feature>
<evidence type="ECO:0000256" key="7">
    <source>
        <dbReference type="ARBA" id="ARBA00023014"/>
    </source>
</evidence>
<keyword evidence="2" id="KW-0004">4Fe-4S</keyword>
<keyword evidence="3" id="KW-0349">Heme</keyword>
<dbReference type="InterPro" id="IPR005117">
    <property type="entry name" value="NiRdtase/SiRdtase_haem-b_fer"/>
</dbReference>